<feature type="region of interest" description="Disordered" evidence="1">
    <location>
        <begin position="21"/>
        <end position="47"/>
    </location>
</feature>
<feature type="compositionally biased region" description="Basic and acidic residues" evidence="1">
    <location>
        <begin position="21"/>
        <end position="34"/>
    </location>
</feature>
<dbReference type="EMBL" id="FMUE01000001">
    <property type="protein sequence ID" value="SCX02707.1"/>
    <property type="molecule type" value="Genomic_DNA"/>
</dbReference>
<proteinExistence type="predicted"/>
<evidence type="ECO:0000313" key="3">
    <source>
        <dbReference type="Proteomes" id="UP000187891"/>
    </source>
</evidence>
<dbReference type="STRING" id="1907666.DSM25559_0252"/>
<evidence type="ECO:0000313" key="2">
    <source>
        <dbReference type="EMBL" id="SCX02707.1"/>
    </source>
</evidence>
<name>A0A1R3THZ8_9HYPH</name>
<dbReference type="Proteomes" id="UP000187891">
    <property type="component" value="Unassembled WGS sequence"/>
</dbReference>
<dbReference type="AlphaFoldDB" id="A0A1R3THZ8"/>
<sequence length="100" mass="11271">MLSKLTGLDFVRWYANFKKPADDTPKQAARRAEAAKSGITLPPNPERPSRAYKAMQLLRIVTRFGIVLNITKCFRLSTVLETLEFSPPKARTTTVSFEQA</sequence>
<accession>A0A1R3THZ8</accession>
<protein>
    <submittedName>
        <fullName evidence="2">Uncharacterized protein</fullName>
    </submittedName>
</protein>
<evidence type="ECO:0000256" key="1">
    <source>
        <dbReference type="SAM" id="MobiDB-lite"/>
    </source>
</evidence>
<reference evidence="3" key="1">
    <citation type="submission" date="2016-10" db="EMBL/GenBank/DDBJ databases">
        <authorList>
            <person name="Wibberg D."/>
        </authorList>
    </citation>
    <scope>NUCLEOTIDE SEQUENCE [LARGE SCALE GENOMIC DNA]</scope>
</reference>
<organism evidence="2 3">
    <name type="scientific">Agrobacterium rosae</name>
    <dbReference type="NCBI Taxonomy" id="1972867"/>
    <lineage>
        <taxon>Bacteria</taxon>
        <taxon>Pseudomonadati</taxon>
        <taxon>Pseudomonadota</taxon>
        <taxon>Alphaproteobacteria</taxon>
        <taxon>Hyphomicrobiales</taxon>
        <taxon>Rhizobiaceae</taxon>
        <taxon>Rhizobium/Agrobacterium group</taxon>
        <taxon>Agrobacterium</taxon>
    </lineage>
</organism>
<gene>
    <name evidence="2" type="ORF">DSM25559_0252</name>
</gene>